<dbReference type="Gene3D" id="2.60.40.790">
    <property type="match status" value="1"/>
</dbReference>
<dbReference type="EMBL" id="OC921892">
    <property type="protein sequence ID" value="CAD7653765.1"/>
    <property type="molecule type" value="Genomic_DNA"/>
</dbReference>
<dbReference type="PROSITE" id="PS51203">
    <property type="entry name" value="CS"/>
    <property type="match status" value="1"/>
</dbReference>
<dbReference type="InterPro" id="IPR007052">
    <property type="entry name" value="CS_dom"/>
</dbReference>
<dbReference type="PANTHER" id="PTHR12356">
    <property type="entry name" value="NUCLEAR MOVEMENT PROTEIN NUDC"/>
    <property type="match status" value="1"/>
</dbReference>
<accession>A0A7R9M7D1</accession>
<feature type="compositionally biased region" description="Low complexity" evidence="6">
    <location>
        <begin position="160"/>
        <end position="185"/>
    </location>
</feature>
<evidence type="ECO:0000313" key="8">
    <source>
        <dbReference type="EMBL" id="CAD7653765.1"/>
    </source>
</evidence>
<dbReference type="SUPFAM" id="SSF49764">
    <property type="entry name" value="HSP20-like chaperones"/>
    <property type="match status" value="1"/>
</dbReference>
<reference evidence="8" key="1">
    <citation type="submission" date="2020-11" db="EMBL/GenBank/DDBJ databases">
        <authorList>
            <person name="Tran Van P."/>
        </authorList>
    </citation>
    <scope>NUCLEOTIDE SEQUENCE</scope>
</reference>
<evidence type="ECO:0000259" key="7">
    <source>
        <dbReference type="PROSITE" id="PS51203"/>
    </source>
</evidence>
<dbReference type="GO" id="GO:0005737">
    <property type="term" value="C:cytoplasm"/>
    <property type="evidence" value="ECO:0007669"/>
    <property type="project" value="UniProtKB-SubCell"/>
</dbReference>
<feature type="non-terminal residue" evidence="8">
    <location>
        <position position="417"/>
    </location>
</feature>
<proteinExistence type="inferred from homology"/>
<evidence type="ECO:0000256" key="4">
    <source>
        <dbReference type="ARBA" id="ARBA00022490"/>
    </source>
</evidence>
<dbReference type="Pfam" id="PF04969">
    <property type="entry name" value="CS"/>
    <property type="match status" value="1"/>
</dbReference>
<dbReference type="GO" id="GO:0006457">
    <property type="term" value="P:protein folding"/>
    <property type="evidence" value="ECO:0007669"/>
    <property type="project" value="TreeGrafter"/>
</dbReference>
<protein>
    <recommendedName>
        <fullName evidence="3">Nuclear migration protein nudC</fullName>
    </recommendedName>
    <alternativeName>
        <fullName evidence="5">Nuclear distribution protein C homolog</fullName>
    </alternativeName>
</protein>
<evidence type="ECO:0000256" key="5">
    <source>
        <dbReference type="ARBA" id="ARBA00030427"/>
    </source>
</evidence>
<keyword evidence="9" id="KW-1185">Reference proteome</keyword>
<dbReference type="Proteomes" id="UP000728032">
    <property type="component" value="Unassembled WGS sequence"/>
</dbReference>
<feature type="domain" description="CS" evidence="7">
    <location>
        <begin position="1"/>
        <end position="59"/>
    </location>
</feature>
<dbReference type="AlphaFoldDB" id="A0A7R9M7D1"/>
<keyword evidence="4" id="KW-0963">Cytoplasm</keyword>
<name>A0A7R9M7D1_9ACAR</name>
<feature type="region of interest" description="Disordered" evidence="6">
    <location>
        <begin position="256"/>
        <end position="285"/>
    </location>
</feature>
<dbReference type="GO" id="GO:0051082">
    <property type="term" value="F:unfolded protein binding"/>
    <property type="evidence" value="ECO:0007669"/>
    <property type="project" value="TreeGrafter"/>
</dbReference>
<feature type="compositionally biased region" description="Polar residues" evidence="6">
    <location>
        <begin position="312"/>
        <end position="322"/>
    </location>
</feature>
<comment type="subcellular location">
    <subcellularLocation>
        <location evidence="1">Cytoplasm</location>
    </subcellularLocation>
</comment>
<sequence length="417" mass="47637">VEYKKKHLKVGVKGQPPVIDGELHNEIKVDDCCWVLQDMNTVAITLEKCHQMEWWPRLQVTDPEMNTRKVNPEASKLSDLDGETRSMVEKVGARKVMFVLQMMYDQRQKELGLPTSEDQKKQDVIKKYVLLDYLFMAEHPEMDFTNCKGSVVDKTAGGQRASRSCVSRRVSTTTTATPTTGTSMTAKKRPKTVSEVTKWSFAETSALMVWSQSRAVSSYGSQRALHQYIESRLETMGFKRNTEQIRCKRKRLRDNINTSFTSTTSSTSNKSQCEPSLGDNTDESESEYDIGYEITLTDTESEDSLQEMFNPKTTSVSSSCHPTVSHRSEDIEKSRQQVVIDGMESLKRELTDTADEIIGGPKRLKESIVAFNNWFRRLTDQLRDKSVSDIDIHIKYQRFMANSSEQLPQSSHHRRRG</sequence>
<feature type="compositionally biased region" description="Low complexity" evidence="6">
    <location>
        <begin position="258"/>
        <end position="268"/>
    </location>
</feature>
<feature type="region of interest" description="Disordered" evidence="6">
    <location>
        <begin position="160"/>
        <end position="189"/>
    </location>
</feature>
<dbReference type="EMBL" id="CAJPVJ010007067">
    <property type="protein sequence ID" value="CAG2170952.1"/>
    <property type="molecule type" value="Genomic_DNA"/>
</dbReference>
<dbReference type="InterPro" id="IPR008978">
    <property type="entry name" value="HSP20-like_chaperone"/>
</dbReference>
<evidence type="ECO:0000256" key="3">
    <source>
        <dbReference type="ARBA" id="ARBA00017641"/>
    </source>
</evidence>
<evidence type="ECO:0000256" key="1">
    <source>
        <dbReference type="ARBA" id="ARBA00004496"/>
    </source>
</evidence>
<dbReference type="FunFam" id="2.60.40.790:FF:000001">
    <property type="entry name" value="Nuclear migration protein nudC"/>
    <property type="match status" value="1"/>
</dbReference>
<gene>
    <name evidence="8" type="ORF">ONB1V03_LOCUS10418</name>
</gene>
<feature type="region of interest" description="Disordered" evidence="6">
    <location>
        <begin position="312"/>
        <end position="331"/>
    </location>
</feature>
<evidence type="ECO:0000313" key="9">
    <source>
        <dbReference type="Proteomes" id="UP000728032"/>
    </source>
</evidence>
<evidence type="ECO:0000256" key="2">
    <source>
        <dbReference type="ARBA" id="ARBA00010513"/>
    </source>
</evidence>
<evidence type="ECO:0000256" key="6">
    <source>
        <dbReference type="SAM" id="MobiDB-lite"/>
    </source>
</evidence>
<dbReference type="InterPro" id="IPR037898">
    <property type="entry name" value="NudC_fam"/>
</dbReference>
<organism evidence="8">
    <name type="scientific">Oppiella nova</name>
    <dbReference type="NCBI Taxonomy" id="334625"/>
    <lineage>
        <taxon>Eukaryota</taxon>
        <taxon>Metazoa</taxon>
        <taxon>Ecdysozoa</taxon>
        <taxon>Arthropoda</taxon>
        <taxon>Chelicerata</taxon>
        <taxon>Arachnida</taxon>
        <taxon>Acari</taxon>
        <taxon>Acariformes</taxon>
        <taxon>Sarcoptiformes</taxon>
        <taxon>Oribatida</taxon>
        <taxon>Brachypylina</taxon>
        <taxon>Oppioidea</taxon>
        <taxon>Oppiidae</taxon>
        <taxon>Oppiella</taxon>
    </lineage>
</organism>
<comment type="similarity">
    <text evidence="2">Belongs to the nudC family.</text>
</comment>
<dbReference type="PANTHER" id="PTHR12356:SF3">
    <property type="entry name" value="NUCLEAR MIGRATION PROTEIN NUDC"/>
    <property type="match status" value="1"/>
</dbReference>
<dbReference type="OrthoDB" id="416217at2759"/>